<proteinExistence type="predicted"/>
<organism evidence="4 5">
    <name type="scientific">Scyliorhinus torazame</name>
    <name type="common">Cloudy catshark</name>
    <name type="synonym">Catulus torazame</name>
    <dbReference type="NCBI Taxonomy" id="75743"/>
    <lineage>
        <taxon>Eukaryota</taxon>
        <taxon>Metazoa</taxon>
        <taxon>Chordata</taxon>
        <taxon>Craniata</taxon>
        <taxon>Vertebrata</taxon>
        <taxon>Chondrichthyes</taxon>
        <taxon>Elasmobranchii</taxon>
        <taxon>Galeomorphii</taxon>
        <taxon>Galeoidea</taxon>
        <taxon>Carcharhiniformes</taxon>
        <taxon>Scyliorhinidae</taxon>
        <taxon>Scyliorhinus</taxon>
    </lineage>
</organism>
<comment type="subcellular location">
    <subcellularLocation>
        <location evidence="1">Membrane</location>
    </subcellularLocation>
</comment>
<protein>
    <recommendedName>
        <fullName evidence="3">Extracellular cadherin domain-containing protein</fullName>
    </recommendedName>
</protein>
<dbReference type="GO" id="GO:0032420">
    <property type="term" value="C:stereocilium"/>
    <property type="evidence" value="ECO:0007669"/>
    <property type="project" value="InterPro"/>
</dbReference>
<name>A0A401NSF8_SCYTO</name>
<evidence type="ECO:0000256" key="2">
    <source>
        <dbReference type="ARBA" id="ARBA00023136"/>
    </source>
</evidence>
<dbReference type="Proteomes" id="UP000288216">
    <property type="component" value="Unassembled WGS sequence"/>
</dbReference>
<dbReference type="Pfam" id="PF18432">
    <property type="entry name" value="ECD"/>
    <property type="match status" value="1"/>
</dbReference>
<dbReference type="FunFam" id="2.60.40.3430:FF:000001">
    <property type="entry name" value="protocadherin-15 isoform X1"/>
    <property type="match status" value="1"/>
</dbReference>
<dbReference type="InterPro" id="IPR041149">
    <property type="entry name" value="EC_dom"/>
</dbReference>
<dbReference type="STRING" id="75743.A0A401NSF8"/>
<sequence>MKHCKLARAGPPATIVAIDEESRNGTLLVDNLQITGHAGGSNPTIALSLKGNNDHWVLLDAVNQRLYLNSTGRVLNRDPPSNIQSIVVVLDCMNLRVGSVIKHEVRIIVRDRNDNSPSFQQTRYHVEINEVSVQIQLMDYLACNSQKYVL</sequence>
<dbReference type="InterPro" id="IPR030718">
    <property type="entry name" value="EC_dom_sf"/>
</dbReference>
<dbReference type="AlphaFoldDB" id="A0A401NSF8"/>
<dbReference type="GO" id="GO:0007155">
    <property type="term" value="P:cell adhesion"/>
    <property type="evidence" value="ECO:0007669"/>
    <property type="project" value="InterPro"/>
</dbReference>
<dbReference type="InterPro" id="IPR020894">
    <property type="entry name" value="Cadherin_CS"/>
</dbReference>
<dbReference type="GO" id="GO:0007605">
    <property type="term" value="P:sensory perception of sound"/>
    <property type="evidence" value="ECO:0007669"/>
    <property type="project" value="InterPro"/>
</dbReference>
<dbReference type="EMBL" id="BFAA01000035">
    <property type="protein sequence ID" value="GCB63838.1"/>
    <property type="molecule type" value="Genomic_DNA"/>
</dbReference>
<evidence type="ECO:0000256" key="1">
    <source>
        <dbReference type="ARBA" id="ARBA00004370"/>
    </source>
</evidence>
<dbReference type="GO" id="GO:0005886">
    <property type="term" value="C:plasma membrane"/>
    <property type="evidence" value="ECO:0007669"/>
    <property type="project" value="InterPro"/>
</dbReference>
<keyword evidence="2" id="KW-0472">Membrane</keyword>
<dbReference type="OMA" id="YLACNSQ"/>
<dbReference type="GO" id="GO:0048839">
    <property type="term" value="P:inner ear development"/>
    <property type="evidence" value="ECO:0007669"/>
    <property type="project" value="InterPro"/>
</dbReference>
<dbReference type="PROSITE" id="PS00232">
    <property type="entry name" value="CADHERIN_1"/>
    <property type="match status" value="1"/>
</dbReference>
<accession>A0A401NSF8</accession>
<keyword evidence="5" id="KW-1185">Reference proteome</keyword>
<evidence type="ECO:0000313" key="4">
    <source>
        <dbReference type="EMBL" id="GCB63838.1"/>
    </source>
</evidence>
<dbReference type="Gene3D" id="2.60.40.3430">
    <property type="match status" value="1"/>
</dbReference>
<dbReference type="OrthoDB" id="10029135at2759"/>
<evidence type="ECO:0000313" key="5">
    <source>
        <dbReference type="Proteomes" id="UP000288216"/>
    </source>
</evidence>
<comment type="caution">
    <text evidence="4">The sequence shown here is derived from an EMBL/GenBank/DDBJ whole genome shotgun (WGS) entry which is preliminary data.</text>
</comment>
<reference evidence="4 5" key="1">
    <citation type="journal article" date="2018" name="Nat. Ecol. Evol.">
        <title>Shark genomes provide insights into elasmobranch evolution and the origin of vertebrates.</title>
        <authorList>
            <person name="Hara Y"/>
            <person name="Yamaguchi K"/>
            <person name="Onimaru K"/>
            <person name="Kadota M"/>
            <person name="Koyanagi M"/>
            <person name="Keeley SD"/>
            <person name="Tatsumi K"/>
            <person name="Tanaka K"/>
            <person name="Motone F"/>
            <person name="Kageyama Y"/>
            <person name="Nozu R"/>
            <person name="Adachi N"/>
            <person name="Nishimura O"/>
            <person name="Nakagawa R"/>
            <person name="Tanegashima C"/>
            <person name="Kiyatake I"/>
            <person name="Matsumoto R"/>
            <person name="Murakumo K"/>
            <person name="Nishida K"/>
            <person name="Terakita A"/>
            <person name="Kuratani S"/>
            <person name="Sato K"/>
            <person name="Hyodo S Kuraku.S."/>
        </authorList>
    </citation>
    <scope>NUCLEOTIDE SEQUENCE [LARGE SCALE GENOMIC DNA]</scope>
</reference>
<evidence type="ECO:0000259" key="3">
    <source>
        <dbReference type="Pfam" id="PF18432"/>
    </source>
</evidence>
<gene>
    <name evidence="4" type="ORF">scyTo_0000204</name>
</gene>
<feature type="domain" description="Extracellular cadherin" evidence="3">
    <location>
        <begin position="4"/>
        <end position="112"/>
    </location>
</feature>